<name>A0A9D9H9V2_9LACO</name>
<dbReference type="Proteomes" id="UP000823614">
    <property type="component" value="Unassembled WGS sequence"/>
</dbReference>
<evidence type="ECO:0000313" key="1">
    <source>
        <dbReference type="EMBL" id="MBO8441692.1"/>
    </source>
</evidence>
<protein>
    <submittedName>
        <fullName evidence="1">Uncharacterized protein</fullName>
    </submittedName>
</protein>
<dbReference type="EMBL" id="JADIMP010000075">
    <property type="protein sequence ID" value="MBO8441692.1"/>
    <property type="molecule type" value="Genomic_DNA"/>
</dbReference>
<dbReference type="AlphaFoldDB" id="A0A9D9H9V2"/>
<proteinExistence type="predicted"/>
<evidence type="ECO:0000313" key="2">
    <source>
        <dbReference type="Proteomes" id="UP000823614"/>
    </source>
</evidence>
<gene>
    <name evidence="1" type="ORF">IAA89_04595</name>
</gene>
<accession>A0A9D9H9V2</accession>
<sequence length="77" mass="8572">MPEVVPVANVLKALPLCSLGTLEAINAEVLATYPEKNPCNKRHVNYASIRLLNLPKDHHFLLINCTKKDAEASFLFI</sequence>
<organism evidence="1 2">
    <name type="scientific">Candidatus Gallilactobacillus intestinavium</name>
    <dbReference type="NCBI Taxonomy" id="2840838"/>
    <lineage>
        <taxon>Bacteria</taxon>
        <taxon>Bacillati</taxon>
        <taxon>Bacillota</taxon>
        <taxon>Bacilli</taxon>
        <taxon>Lactobacillales</taxon>
        <taxon>Lactobacillaceae</taxon>
        <taxon>Lactobacillaceae incertae sedis</taxon>
        <taxon>Candidatus Gallilactobacillus</taxon>
    </lineage>
</organism>
<reference evidence="1" key="1">
    <citation type="submission" date="2020-10" db="EMBL/GenBank/DDBJ databases">
        <authorList>
            <person name="Gilroy R."/>
        </authorList>
    </citation>
    <scope>NUCLEOTIDE SEQUENCE</scope>
    <source>
        <strain evidence="1">C6-149</strain>
    </source>
</reference>
<comment type="caution">
    <text evidence="1">The sequence shown here is derived from an EMBL/GenBank/DDBJ whole genome shotgun (WGS) entry which is preliminary data.</text>
</comment>
<reference evidence="1" key="2">
    <citation type="journal article" date="2021" name="PeerJ">
        <title>Extensive microbial diversity within the chicken gut microbiome revealed by metagenomics and culture.</title>
        <authorList>
            <person name="Gilroy R."/>
            <person name="Ravi A."/>
            <person name="Getino M."/>
            <person name="Pursley I."/>
            <person name="Horton D.L."/>
            <person name="Alikhan N.F."/>
            <person name="Baker D."/>
            <person name="Gharbi K."/>
            <person name="Hall N."/>
            <person name="Watson M."/>
            <person name="Adriaenssens E.M."/>
            <person name="Foster-Nyarko E."/>
            <person name="Jarju S."/>
            <person name="Secka A."/>
            <person name="Antonio M."/>
            <person name="Oren A."/>
            <person name="Chaudhuri R.R."/>
            <person name="La Ragione R."/>
            <person name="Hildebrand F."/>
            <person name="Pallen M.J."/>
        </authorList>
    </citation>
    <scope>NUCLEOTIDE SEQUENCE</scope>
    <source>
        <strain evidence="1">C6-149</strain>
    </source>
</reference>